<evidence type="ECO:0000256" key="2">
    <source>
        <dbReference type="ARBA" id="ARBA00023242"/>
    </source>
</evidence>
<dbReference type="GO" id="GO:0006261">
    <property type="term" value="P:DNA-templated DNA replication"/>
    <property type="evidence" value="ECO:0007669"/>
    <property type="project" value="TreeGrafter"/>
</dbReference>
<dbReference type="GO" id="GO:0005634">
    <property type="term" value="C:nucleus"/>
    <property type="evidence" value="ECO:0007669"/>
    <property type="project" value="UniProtKB-SubCell"/>
</dbReference>
<name>A0A9N8VDD7_9GLOM</name>
<keyword evidence="4" id="KW-1185">Reference proteome</keyword>
<keyword evidence="2" id="KW-0539">Nucleus</keyword>
<dbReference type="PANTHER" id="PTHR13489">
    <property type="entry name" value="MINI-CHROMOSOME MAINTENANCE COMPLEX-BINDING PROTEIN"/>
    <property type="match status" value="1"/>
</dbReference>
<reference evidence="3" key="1">
    <citation type="submission" date="2021-06" db="EMBL/GenBank/DDBJ databases">
        <authorList>
            <person name="Kallberg Y."/>
            <person name="Tangrot J."/>
            <person name="Rosling A."/>
        </authorList>
    </citation>
    <scope>NUCLEOTIDE SEQUENCE</scope>
    <source>
        <strain evidence="3">AZ414A</strain>
    </source>
</reference>
<dbReference type="Proteomes" id="UP000789706">
    <property type="component" value="Unassembled WGS sequence"/>
</dbReference>
<comment type="caution">
    <text evidence="3">The sequence shown here is derived from an EMBL/GenBank/DDBJ whole genome shotgun (WGS) entry which is preliminary data.</text>
</comment>
<dbReference type="InterPro" id="IPR019140">
    <property type="entry name" value="MCM_complex-bd"/>
</dbReference>
<evidence type="ECO:0000313" key="4">
    <source>
        <dbReference type="Proteomes" id="UP000789706"/>
    </source>
</evidence>
<protein>
    <submittedName>
        <fullName evidence="3">3093_t:CDS:1</fullName>
    </submittedName>
</protein>
<dbReference type="EMBL" id="CAJVPK010000112">
    <property type="protein sequence ID" value="CAG8451508.1"/>
    <property type="molecule type" value="Genomic_DNA"/>
</dbReference>
<accession>A0A9N8VDD7</accession>
<dbReference type="PANTHER" id="PTHR13489:SF0">
    <property type="entry name" value="MINI-CHROMOSOME MAINTENANCE COMPLEX-BINDING PROTEIN"/>
    <property type="match status" value="1"/>
</dbReference>
<gene>
    <name evidence="3" type="ORF">DEBURN_LOCUS2164</name>
</gene>
<sequence>MMKEVKEFSTLDCIIKPLDVVRNLLDLIETSDINEFDIPTYFKNIPSINDTPIYDIPNHSLVRFRAMIQNTGLGHEIYASSYETRSQNGQKKWKFNKYTDDMDMDIDDNEILDTDLNSASSIYSNNQLEERLLYYCVSVPGETDWINERNSRLLKKLVSKYPFPNEHHMAAIVKIYGKDDDILKVAEVVEFIGVLIHPRINVNESNNNDSNNNNLQEDGNEFCFDSMTMSNIPCMHSIFYSNNNIHHSGNPLLLNYYNNNLYEVSCQASDTRRNLLQYIASVFGGDEVVAEFVLLQLLSRVRKNGLTLGKFTLNICNIPSTVTITSPPSITSSASTLVHTNQFSKNVSKVLSSILPKYHDLQFTLSTLNEIDYFPNSNNDELNSGVFQVSKGTWFLIDETVMKEGKLNDKGVKNLQALNNLIDNQKLLYTFPFYDFEFETDIGIIILSEAKPFLPYIENQFVIQRRNASRNGQILINHFDLQLRMTLARLVTLSFGESELTKELWDYTQRLDEMRKRRMANFKQR</sequence>
<evidence type="ECO:0000313" key="3">
    <source>
        <dbReference type="EMBL" id="CAG8451508.1"/>
    </source>
</evidence>
<dbReference type="AlphaFoldDB" id="A0A9N8VDD7"/>
<evidence type="ECO:0000256" key="1">
    <source>
        <dbReference type="ARBA" id="ARBA00004123"/>
    </source>
</evidence>
<dbReference type="OrthoDB" id="329666at2759"/>
<comment type="subcellular location">
    <subcellularLocation>
        <location evidence="1">Nucleus</location>
    </subcellularLocation>
</comment>
<dbReference type="Pfam" id="PF09739">
    <property type="entry name" value="MCM_bind"/>
    <property type="match status" value="3"/>
</dbReference>
<organism evidence="3 4">
    <name type="scientific">Diversispora eburnea</name>
    <dbReference type="NCBI Taxonomy" id="1213867"/>
    <lineage>
        <taxon>Eukaryota</taxon>
        <taxon>Fungi</taxon>
        <taxon>Fungi incertae sedis</taxon>
        <taxon>Mucoromycota</taxon>
        <taxon>Glomeromycotina</taxon>
        <taxon>Glomeromycetes</taxon>
        <taxon>Diversisporales</taxon>
        <taxon>Diversisporaceae</taxon>
        <taxon>Diversispora</taxon>
    </lineage>
</organism>
<proteinExistence type="predicted"/>
<dbReference type="GO" id="GO:0003682">
    <property type="term" value="F:chromatin binding"/>
    <property type="evidence" value="ECO:0007669"/>
    <property type="project" value="TreeGrafter"/>
</dbReference>